<dbReference type="PANTHER" id="PTHR13420">
    <property type="entry name" value="UPF0235 PROTEIN C15ORF40"/>
    <property type="match status" value="1"/>
</dbReference>
<accession>A0A1F2P7D0</accession>
<dbReference type="Pfam" id="PF02594">
    <property type="entry name" value="DUF167"/>
    <property type="match status" value="1"/>
</dbReference>
<organism evidence="3 4">
    <name type="scientific">Candidatus Syntropharchaeum caldarium</name>
    <dbReference type="NCBI Taxonomy" id="1838285"/>
    <lineage>
        <taxon>Archaea</taxon>
        <taxon>Methanobacteriati</taxon>
        <taxon>Methanobacteriota</taxon>
        <taxon>Stenosarchaea group</taxon>
        <taxon>Methanomicrobia</taxon>
        <taxon>Methanosarcinales</taxon>
        <taxon>ANME-2 cluster</taxon>
        <taxon>Candidatus Syntropharchaeum</taxon>
    </lineage>
</organism>
<evidence type="ECO:0000256" key="1">
    <source>
        <dbReference type="ARBA" id="ARBA00010364"/>
    </source>
</evidence>
<evidence type="ECO:0000256" key="2">
    <source>
        <dbReference type="HAMAP-Rule" id="MF_00634"/>
    </source>
</evidence>
<keyword evidence="4" id="KW-1185">Reference proteome</keyword>
<gene>
    <name evidence="3" type="ORF">SCAL_001651</name>
</gene>
<dbReference type="HAMAP" id="MF_00634">
    <property type="entry name" value="UPF0235"/>
    <property type="match status" value="1"/>
</dbReference>
<dbReference type="NCBIfam" id="TIGR00251">
    <property type="entry name" value="DUF167 family protein"/>
    <property type="match status" value="1"/>
</dbReference>
<dbReference type="STRING" id="1838285.SCAL_001651"/>
<dbReference type="SMART" id="SM01152">
    <property type="entry name" value="DUF167"/>
    <property type="match status" value="1"/>
</dbReference>
<dbReference type="SUPFAM" id="SSF69786">
    <property type="entry name" value="YggU-like"/>
    <property type="match status" value="1"/>
</dbReference>
<dbReference type="InterPro" id="IPR036591">
    <property type="entry name" value="YggU-like_sf"/>
</dbReference>
<dbReference type="PANTHER" id="PTHR13420:SF7">
    <property type="entry name" value="UPF0235 PROTEIN C15ORF40"/>
    <property type="match status" value="1"/>
</dbReference>
<proteinExistence type="inferred from homology"/>
<reference evidence="3" key="1">
    <citation type="submission" date="2016-05" db="EMBL/GenBank/DDBJ databases">
        <title>Microbial consortia oxidize butane by reversing methanogenesis.</title>
        <authorList>
            <person name="Laso-Perez R."/>
            <person name="Richter M."/>
            <person name="Wegener G."/>
            <person name="Musat F."/>
        </authorList>
    </citation>
    <scope>NUCLEOTIDE SEQUENCE [LARGE SCALE GENOMIC DNA]</scope>
    <source>
        <strain evidence="3">BOX2</strain>
    </source>
</reference>
<dbReference type="EMBL" id="LYOS01000006">
    <property type="protein sequence ID" value="OFV67210.1"/>
    <property type="molecule type" value="Genomic_DNA"/>
</dbReference>
<comment type="caution">
    <text evidence="3">The sequence shown here is derived from an EMBL/GenBank/DDBJ whole genome shotgun (WGS) entry which is preliminary data.</text>
</comment>
<evidence type="ECO:0000313" key="4">
    <source>
        <dbReference type="Proteomes" id="UP000186940"/>
    </source>
</evidence>
<evidence type="ECO:0000313" key="3">
    <source>
        <dbReference type="EMBL" id="OFV67210.1"/>
    </source>
</evidence>
<dbReference type="Gene3D" id="3.30.1200.10">
    <property type="entry name" value="YggU-like"/>
    <property type="match status" value="1"/>
</dbReference>
<dbReference type="InterPro" id="IPR003746">
    <property type="entry name" value="DUF167"/>
</dbReference>
<name>A0A1F2P7D0_9EURY</name>
<sequence length="100" mass="11497">MGAFENAICEKEEGVTIEVYVTPGAKKREIVYNEWRSAFEVKIDARAERGMANDAIILFLADVFEVERSGIRIIRGAKSRRKTIELKGIRKDDIKRRLIK</sequence>
<comment type="similarity">
    <text evidence="1 2">Belongs to the UPF0235 family.</text>
</comment>
<dbReference type="GO" id="GO:0005737">
    <property type="term" value="C:cytoplasm"/>
    <property type="evidence" value="ECO:0007669"/>
    <property type="project" value="TreeGrafter"/>
</dbReference>
<dbReference type="AlphaFoldDB" id="A0A1F2P7D0"/>
<protein>
    <recommendedName>
        <fullName evidence="2">UPF0235 protein SCAL_001651</fullName>
    </recommendedName>
</protein>
<dbReference type="Proteomes" id="UP000186940">
    <property type="component" value="Unassembled WGS sequence"/>
</dbReference>